<feature type="domain" description="DUF6535" evidence="2">
    <location>
        <begin position="47"/>
        <end position="230"/>
    </location>
</feature>
<feature type="transmembrane region" description="Helical" evidence="1">
    <location>
        <begin position="71"/>
        <end position="88"/>
    </location>
</feature>
<dbReference type="Proteomes" id="UP000309038">
    <property type="component" value="Unassembled WGS sequence"/>
</dbReference>
<keyword evidence="1" id="KW-1133">Transmembrane helix</keyword>
<evidence type="ECO:0000313" key="3">
    <source>
        <dbReference type="EMBL" id="THG96143.1"/>
    </source>
</evidence>
<accession>A0A4S4KDR6</accession>
<dbReference type="Pfam" id="PF20153">
    <property type="entry name" value="DUF6535"/>
    <property type="match status" value="1"/>
</dbReference>
<evidence type="ECO:0000256" key="1">
    <source>
        <dbReference type="SAM" id="Phobius"/>
    </source>
</evidence>
<gene>
    <name evidence="3" type="ORF">EW026_g5635</name>
</gene>
<keyword evidence="1" id="KW-0472">Membrane</keyword>
<organism evidence="3 4">
    <name type="scientific">Hermanssonia centrifuga</name>
    <dbReference type="NCBI Taxonomy" id="98765"/>
    <lineage>
        <taxon>Eukaryota</taxon>
        <taxon>Fungi</taxon>
        <taxon>Dikarya</taxon>
        <taxon>Basidiomycota</taxon>
        <taxon>Agaricomycotina</taxon>
        <taxon>Agaricomycetes</taxon>
        <taxon>Polyporales</taxon>
        <taxon>Meruliaceae</taxon>
        <taxon>Hermanssonia</taxon>
    </lineage>
</organism>
<dbReference type="AlphaFoldDB" id="A0A4S4KDR6"/>
<dbReference type="InterPro" id="IPR045338">
    <property type="entry name" value="DUF6535"/>
</dbReference>
<reference evidence="3 4" key="1">
    <citation type="submission" date="2019-02" db="EMBL/GenBank/DDBJ databases">
        <title>Genome sequencing of the rare red list fungi Phlebia centrifuga.</title>
        <authorList>
            <person name="Buettner E."/>
            <person name="Kellner H."/>
        </authorList>
    </citation>
    <scope>NUCLEOTIDE SEQUENCE [LARGE SCALE GENOMIC DNA]</scope>
    <source>
        <strain evidence="3 4">DSM 108282</strain>
    </source>
</reference>
<proteinExistence type="predicted"/>
<comment type="caution">
    <text evidence="3">The sequence shown here is derived from an EMBL/GenBank/DDBJ whole genome shotgun (WGS) entry which is preliminary data.</text>
</comment>
<name>A0A4S4KDR6_9APHY</name>
<sequence>MPTTVPSGSSTHKPTVAKEGYNKLEKALRKVLLDIANSKSRSNTQGWPEMAKTLRDVDEEKIKDTKEDIDTLLVFAGLFAAVLTPFLAETYQTLSQDPGDTSVAIQRHMSAQMSSYVFINGSLNSTVPAYSADDPSFILPPFALSINVLWFASLMLAVVTASFGILVKQWLREYMAIETSRSAKARLRVRQFRVTALNDWKVFDIAAILPLLLQFLLGLFFVGLCFFSWSVHPTIGWTITSIVSGWGVCFFFAIIAPAFSARCPYKTTLLKNTMRVLRGWICSSRITGHVYFGPVTKTGAPIEDGDAATNAKGNVQILTAADAILLDDDLLVTTMSDSLGEIQFSLNSVEVIDFVVAALQQRSPGSSPITRPIVSLDLRRLPKRTWTTLVTISARILKCNRLLRSQSANDLDDWEKDAIMILSTFYPSTLISEAGDALTLCMTAALIPTCQLIGSAQNLLIGHKSLDSDRSKNLRPHRWLLHILELLRGQLSRSDIALPVKDELQTIFGLVVAIPDLCNNACDHDSSRLDLGKLLSAHADRLQKSVISIIGQILIDHRNRFPASARESDPLYGDYESLTIAAGGALKNDDFLHDALPAALNHNNATPADSMKLILGVIRNRQKQDIPLYGATCLLELKDISEDAWTTIMDATARLLNDALESPQCSYASYTDWEVWMKDAVLVLLSISEHSMTEEAAGKCLDLLGSQPNRSAIETFTNLKVMSSLCGCTYELKDLIRALKACIPKDRVSQYPILNALP</sequence>
<keyword evidence="1" id="KW-0812">Transmembrane</keyword>
<keyword evidence="4" id="KW-1185">Reference proteome</keyword>
<protein>
    <recommendedName>
        <fullName evidence="2">DUF6535 domain-containing protein</fullName>
    </recommendedName>
</protein>
<feature type="transmembrane region" description="Helical" evidence="1">
    <location>
        <begin position="148"/>
        <end position="167"/>
    </location>
</feature>
<feature type="transmembrane region" description="Helical" evidence="1">
    <location>
        <begin position="235"/>
        <end position="259"/>
    </location>
</feature>
<dbReference type="EMBL" id="SGPJ01000258">
    <property type="protein sequence ID" value="THG96143.1"/>
    <property type="molecule type" value="Genomic_DNA"/>
</dbReference>
<evidence type="ECO:0000313" key="4">
    <source>
        <dbReference type="Proteomes" id="UP000309038"/>
    </source>
</evidence>
<feature type="transmembrane region" description="Helical" evidence="1">
    <location>
        <begin position="202"/>
        <end position="229"/>
    </location>
</feature>
<evidence type="ECO:0000259" key="2">
    <source>
        <dbReference type="Pfam" id="PF20153"/>
    </source>
</evidence>